<dbReference type="InterPro" id="IPR014748">
    <property type="entry name" value="Enoyl-CoA_hydra_C"/>
</dbReference>
<dbReference type="Gene3D" id="1.10.12.10">
    <property type="entry name" value="Lyase 2-enoyl-coa Hydratase, Chain A, domain 2"/>
    <property type="match status" value="1"/>
</dbReference>
<dbReference type="OrthoDB" id="9775794at2"/>
<dbReference type="PANTHER" id="PTHR42964">
    <property type="entry name" value="ENOYL-COA HYDRATASE"/>
    <property type="match status" value="1"/>
</dbReference>
<dbReference type="PANTHER" id="PTHR42964:SF1">
    <property type="entry name" value="POLYKETIDE BIOSYNTHESIS ENOYL-COA HYDRATASE PKSH-RELATED"/>
    <property type="match status" value="1"/>
</dbReference>
<comment type="similarity">
    <text evidence="1">Belongs to the enoyl-CoA hydratase/isomerase family.</text>
</comment>
<dbReference type="InterPro" id="IPR029045">
    <property type="entry name" value="ClpP/crotonase-like_dom_sf"/>
</dbReference>
<keyword evidence="3" id="KW-1185">Reference proteome</keyword>
<evidence type="ECO:0000256" key="1">
    <source>
        <dbReference type="ARBA" id="ARBA00005254"/>
    </source>
</evidence>
<evidence type="ECO:0000313" key="3">
    <source>
        <dbReference type="Proteomes" id="UP000199758"/>
    </source>
</evidence>
<dbReference type="InterPro" id="IPR051683">
    <property type="entry name" value="Enoyl-CoA_Hydratase/Isomerase"/>
</dbReference>
<name>A0A1M5MYK9_9GAMM</name>
<evidence type="ECO:0000313" key="2">
    <source>
        <dbReference type="EMBL" id="SHG82420.1"/>
    </source>
</evidence>
<accession>A0A1M5MYK9</accession>
<proteinExistence type="inferred from homology"/>
<protein>
    <submittedName>
        <fullName evidence="2">Enoyl-CoA hydratase/carnithine racemase</fullName>
    </submittedName>
</protein>
<dbReference type="RefSeq" id="WP_072896201.1">
    <property type="nucleotide sequence ID" value="NZ_FQWZ01000003.1"/>
</dbReference>
<dbReference type="STRING" id="490188.SAMN04488068_1542"/>
<dbReference type="GO" id="GO:0003824">
    <property type="term" value="F:catalytic activity"/>
    <property type="evidence" value="ECO:0007669"/>
    <property type="project" value="UniProtKB-ARBA"/>
</dbReference>
<dbReference type="CDD" id="cd06558">
    <property type="entry name" value="crotonase-like"/>
    <property type="match status" value="1"/>
</dbReference>
<dbReference type="Pfam" id="PF00378">
    <property type="entry name" value="ECH_1"/>
    <property type="match status" value="1"/>
</dbReference>
<reference evidence="2 3" key="1">
    <citation type="submission" date="2016-11" db="EMBL/GenBank/DDBJ databases">
        <authorList>
            <person name="Jaros S."/>
            <person name="Januszkiewicz K."/>
            <person name="Wedrychowicz H."/>
        </authorList>
    </citation>
    <scope>NUCLEOTIDE SEQUENCE [LARGE SCALE GENOMIC DNA]</scope>
    <source>
        <strain evidence="2 3">CGMCC 1.7049</strain>
    </source>
</reference>
<dbReference type="GO" id="GO:0008300">
    <property type="term" value="P:isoprenoid catabolic process"/>
    <property type="evidence" value="ECO:0007669"/>
    <property type="project" value="TreeGrafter"/>
</dbReference>
<dbReference type="AlphaFoldDB" id="A0A1M5MYK9"/>
<sequence>MSDQDLVKLERRAVAGAGDGAAANVLWITINREERRNSLNEQVVRTMIRGIEQAMASGDVRAIVLTGAGDKAFCAGADLAKNAQGAVFAVDYSQPRSYIVELFNCMEACTLPIIARVNGAAMAGGFGILCACDMAVAADDIRFGTTEPKIGMTPMMILPYMQRLLPPRQLQEMCITGEVFAAPLLLEWGIVNYLVPRSELDSKLDWLLSRVVDKSPTALRIGKQAFHSMRDMNLRQALEYAQVMIPVMASTEDAREGMASFQQKRSPVWTGR</sequence>
<dbReference type="EMBL" id="FQWZ01000003">
    <property type="protein sequence ID" value="SHG82420.1"/>
    <property type="molecule type" value="Genomic_DNA"/>
</dbReference>
<gene>
    <name evidence="2" type="ORF">SAMN04488068_1542</name>
</gene>
<dbReference type="SUPFAM" id="SSF52096">
    <property type="entry name" value="ClpP/crotonase"/>
    <property type="match status" value="1"/>
</dbReference>
<organism evidence="2 3">
    <name type="scientific">Hydrocarboniphaga daqingensis</name>
    <dbReference type="NCBI Taxonomy" id="490188"/>
    <lineage>
        <taxon>Bacteria</taxon>
        <taxon>Pseudomonadati</taxon>
        <taxon>Pseudomonadota</taxon>
        <taxon>Gammaproteobacteria</taxon>
        <taxon>Nevskiales</taxon>
        <taxon>Nevskiaceae</taxon>
        <taxon>Hydrocarboniphaga</taxon>
    </lineage>
</organism>
<dbReference type="InterPro" id="IPR001753">
    <property type="entry name" value="Enoyl-CoA_hydra/iso"/>
</dbReference>
<dbReference type="Proteomes" id="UP000199758">
    <property type="component" value="Unassembled WGS sequence"/>
</dbReference>
<dbReference type="Gene3D" id="3.90.226.10">
    <property type="entry name" value="2-enoyl-CoA Hydratase, Chain A, domain 1"/>
    <property type="match status" value="1"/>
</dbReference>